<evidence type="ECO:0000256" key="2">
    <source>
        <dbReference type="PROSITE-ProRule" id="PRU00176"/>
    </source>
</evidence>
<evidence type="ECO:0000313" key="5">
    <source>
        <dbReference type="EMBL" id="GMR36739.1"/>
    </source>
</evidence>
<dbReference type="InterPro" id="IPR051229">
    <property type="entry name" value="ALYREF_mRNA_export"/>
</dbReference>
<dbReference type="GO" id="GO:0003729">
    <property type="term" value="F:mRNA binding"/>
    <property type="evidence" value="ECO:0007669"/>
    <property type="project" value="TreeGrafter"/>
</dbReference>
<evidence type="ECO:0000256" key="3">
    <source>
        <dbReference type="SAM" id="MobiDB-lite"/>
    </source>
</evidence>
<feature type="compositionally biased region" description="Basic and acidic residues" evidence="3">
    <location>
        <begin position="182"/>
        <end position="219"/>
    </location>
</feature>
<organism evidence="5 6">
    <name type="scientific">Pristionchus mayeri</name>
    <dbReference type="NCBI Taxonomy" id="1317129"/>
    <lineage>
        <taxon>Eukaryota</taxon>
        <taxon>Metazoa</taxon>
        <taxon>Ecdysozoa</taxon>
        <taxon>Nematoda</taxon>
        <taxon>Chromadorea</taxon>
        <taxon>Rhabditida</taxon>
        <taxon>Rhabditina</taxon>
        <taxon>Diplogasteromorpha</taxon>
        <taxon>Diplogasteroidea</taxon>
        <taxon>Neodiplogasteridae</taxon>
        <taxon>Pristionchus</taxon>
    </lineage>
</organism>
<evidence type="ECO:0000313" key="6">
    <source>
        <dbReference type="Proteomes" id="UP001328107"/>
    </source>
</evidence>
<reference evidence="6" key="1">
    <citation type="submission" date="2022-10" db="EMBL/GenBank/DDBJ databases">
        <title>Genome assembly of Pristionchus species.</title>
        <authorList>
            <person name="Yoshida K."/>
            <person name="Sommer R.J."/>
        </authorList>
    </citation>
    <scope>NUCLEOTIDE SEQUENCE [LARGE SCALE GENOMIC DNA]</scope>
    <source>
        <strain evidence="6">RS5460</strain>
    </source>
</reference>
<feature type="compositionally biased region" description="Basic and acidic residues" evidence="3">
    <location>
        <begin position="18"/>
        <end position="27"/>
    </location>
</feature>
<dbReference type="Pfam" id="PF00076">
    <property type="entry name" value="RRM_1"/>
    <property type="match status" value="1"/>
</dbReference>
<feature type="domain" description="RRM" evidence="4">
    <location>
        <begin position="80"/>
        <end position="156"/>
    </location>
</feature>
<keyword evidence="6" id="KW-1185">Reference proteome</keyword>
<dbReference type="PANTHER" id="PTHR19965:SF82">
    <property type="entry name" value="THO COMPLEX SUBUNIT 4"/>
    <property type="match status" value="1"/>
</dbReference>
<dbReference type="SMART" id="SM00360">
    <property type="entry name" value="RRM"/>
    <property type="match status" value="1"/>
</dbReference>
<evidence type="ECO:0000259" key="4">
    <source>
        <dbReference type="PROSITE" id="PS50102"/>
    </source>
</evidence>
<name>A0AAN5CC18_9BILA</name>
<feature type="non-terminal residue" evidence="5">
    <location>
        <position position="1"/>
    </location>
</feature>
<dbReference type="GO" id="GO:0006406">
    <property type="term" value="P:mRNA export from nucleus"/>
    <property type="evidence" value="ECO:0007669"/>
    <property type="project" value="TreeGrafter"/>
</dbReference>
<dbReference type="InterPro" id="IPR012677">
    <property type="entry name" value="Nucleotide-bd_a/b_plait_sf"/>
</dbReference>
<dbReference type="Proteomes" id="UP001328107">
    <property type="component" value="Unassembled WGS sequence"/>
</dbReference>
<proteinExistence type="predicted"/>
<dbReference type="GO" id="GO:0005634">
    <property type="term" value="C:nucleus"/>
    <property type="evidence" value="ECO:0007669"/>
    <property type="project" value="TreeGrafter"/>
</dbReference>
<dbReference type="PANTHER" id="PTHR19965">
    <property type="entry name" value="RNA AND EXPORT FACTOR BINDING PROTEIN"/>
    <property type="match status" value="1"/>
</dbReference>
<accession>A0AAN5CC18</accession>
<dbReference type="Gene3D" id="3.30.70.330">
    <property type="match status" value="1"/>
</dbReference>
<sequence>FSRRMVRVDVNRPLDDIIRDGKNRRESGGSSNHRRPLNSVKSGFIKKKSTSVQGKWDHSGFDEIYGEKRTTLISRSSGLCKVDISNLNENITTDDLEELFASYPFTKVNVHFDESGMSIGTGAITLASRNEAERLVNDFRGCKVDGKPILLSIVELKRPALKVERPVSATKTRVFSQIQRHSRPEQSRGWQHDDRFDESKRTDSRRSRGDGKGGRKELTEEQLNAELDAYMKK</sequence>
<dbReference type="EMBL" id="BTRK01000002">
    <property type="protein sequence ID" value="GMR36739.1"/>
    <property type="molecule type" value="Genomic_DNA"/>
</dbReference>
<comment type="caution">
    <text evidence="5">The sequence shown here is derived from an EMBL/GenBank/DDBJ whole genome shotgun (WGS) entry which is preliminary data.</text>
</comment>
<evidence type="ECO:0000256" key="1">
    <source>
        <dbReference type="ARBA" id="ARBA00022884"/>
    </source>
</evidence>
<dbReference type="SUPFAM" id="SSF54928">
    <property type="entry name" value="RNA-binding domain, RBD"/>
    <property type="match status" value="1"/>
</dbReference>
<dbReference type="InterPro" id="IPR035979">
    <property type="entry name" value="RBD_domain_sf"/>
</dbReference>
<dbReference type="PROSITE" id="PS50102">
    <property type="entry name" value="RRM"/>
    <property type="match status" value="1"/>
</dbReference>
<dbReference type="InterPro" id="IPR000504">
    <property type="entry name" value="RRM_dom"/>
</dbReference>
<dbReference type="AlphaFoldDB" id="A0AAN5CC18"/>
<gene>
    <name evidence="5" type="ORF">PMAYCL1PPCAC_06934</name>
</gene>
<protein>
    <recommendedName>
        <fullName evidence="4">RRM domain-containing protein</fullName>
    </recommendedName>
</protein>
<keyword evidence="1 2" id="KW-0694">RNA-binding</keyword>
<feature type="region of interest" description="Disordered" evidence="3">
    <location>
        <begin position="18"/>
        <end position="42"/>
    </location>
</feature>
<feature type="region of interest" description="Disordered" evidence="3">
    <location>
        <begin position="174"/>
        <end position="233"/>
    </location>
</feature>